<dbReference type="InterPro" id="IPR013024">
    <property type="entry name" value="GGCT-like"/>
</dbReference>
<evidence type="ECO:0000259" key="6">
    <source>
        <dbReference type="Pfam" id="PF06094"/>
    </source>
</evidence>
<keyword evidence="4" id="KW-0012">Acyltransferase</keyword>
<dbReference type="InterPro" id="IPR045038">
    <property type="entry name" value="AIG2-like"/>
</dbReference>
<dbReference type="AlphaFoldDB" id="A0AAW2QWP2"/>
<dbReference type="Gene3D" id="3.10.490.10">
    <property type="entry name" value="Gamma-glutamyl cyclotransferase-like"/>
    <property type="match status" value="1"/>
</dbReference>
<evidence type="ECO:0000256" key="2">
    <source>
        <dbReference type="ARBA" id="ARBA00008861"/>
    </source>
</evidence>
<comment type="function">
    <text evidence="1">Putative gamma-glutamylcyclotransferase.</text>
</comment>
<accession>A0AAW2QWP2</accession>
<dbReference type="EMBL" id="JACGWM010000005">
    <property type="protein sequence ID" value="KAL0372019.1"/>
    <property type="molecule type" value="Genomic_DNA"/>
</dbReference>
<reference evidence="7" key="1">
    <citation type="submission" date="2020-06" db="EMBL/GenBank/DDBJ databases">
        <authorList>
            <person name="Li T."/>
            <person name="Hu X."/>
            <person name="Zhang T."/>
            <person name="Song X."/>
            <person name="Zhang H."/>
            <person name="Dai N."/>
            <person name="Sheng W."/>
            <person name="Hou X."/>
            <person name="Wei L."/>
        </authorList>
    </citation>
    <scope>NUCLEOTIDE SEQUENCE</scope>
    <source>
        <strain evidence="7">KEN8</strain>
        <tissue evidence="7">Leaf</tissue>
    </source>
</reference>
<evidence type="ECO:0000313" key="7">
    <source>
        <dbReference type="EMBL" id="KAL0372019.1"/>
    </source>
</evidence>
<evidence type="ECO:0000256" key="1">
    <source>
        <dbReference type="ARBA" id="ARBA00002782"/>
    </source>
</evidence>
<gene>
    <name evidence="7" type="ORF">Scaly_0883500</name>
</gene>
<keyword evidence="3" id="KW-0808">Transferase</keyword>
<protein>
    <recommendedName>
        <fullName evidence="5">Putative gamma-glutamylcyclotransferase</fullName>
    </recommendedName>
</protein>
<dbReference type="CDD" id="cd06661">
    <property type="entry name" value="GGCT_like"/>
    <property type="match status" value="1"/>
</dbReference>
<evidence type="ECO:0000256" key="4">
    <source>
        <dbReference type="ARBA" id="ARBA00023315"/>
    </source>
</evidence>
<dbReference type="PANTHER" id="PTHR31544:SF2">
    <property type="entry name" value="AIG2-LIKE PROTEIN D"/>
    <property type="match status" value="1"/>
</dbReference>
<organism evidence="7">
    <name type="scientific">Sesamum calycinum</name>
    <dbReference type="NCBI Taxonomy" id="2727403"/>
    <lineage>
        <taxon>Eukaryota</taxon>
        <taxon>Viridiplantae</taxon>
        <taxon>Streptophyta</taxon>
        <taxon>Embryophyta</taxon>
        <taxon>Tracheophyta</taxon>
        <taxon>Spermatophyta</taxon>
        <taxon>Magnoliopsida</taxon>
        <taxon>eudicotyledons</taxon>
        <taxon>Gunneridae</taxon>
        <taxon>Pentapetalae</taxon>
        <taxon>asterids</taxon>
        <taxon>lamiids</taxon>
        <taxon>Lamiales</taxon>
        <taxon>Pedaliaceae</taxon>
        <taxon>Sesamum</taxon>
    </lineage>
</organism>
<evidence type="ECO:0000256" key="3">
    <source>
        <dbReference type="ARBA" id="ARBA00022679"/>
    </source>
</evidence>
<evidence type="ECO:0000256" key="5">
    <source>
        <dbReference type="ARBA" id="ARBA00030602"/>
    </source>
</evidence>
<name>A0AAW2QWP2_9LAMI</name>
<reference evidence="7" key="2">
    <citation type="journal article" date="2024" name="Plant">
        <title>Genomic evolution and insights into agronomic trait innovations of Sesamum species.</title>
        <authorList>
            <person name="Miao H."/>
            <person name="Wang L."/>
            <person name="Qu L."/>
            <person name="Liu H."/>
            <person name="Sun Y."/>
            <person name="Le M."/>
            <person name="Wang Q."/>
            <person name="Wei S."/>
            <person name="Zheng Y."/>
            <person name="Lin W."/>
            <person name="Duan Y."/>
            <person name="Cao H."/>
            <person name="Xiong S."/>
            <person name="Wang X."/>
            <person name="Wei L."/>
            <person name="Li C."/>
            <person name="Ma Q."/>
            <person name="Ju M."/>
            <person name="Zhao R."/>
            <person name="Li G."/>
            <person name="Mu C."/>
            <person name="Tian Q."/>
            <person name="Mei H."/>
            <person name="Zhang T."/>
            <person name="Gao T."/>
            <person name="Zhang H."/>
        </authorList>
    </citation>
    <scope>NUCLEOTIDE SEQUENCE</scope>
    <source>
        <strain evidence="7">KEN8</strain>
    </source>
</reference>
<dbReference type="InterPro" id="IPR036568">
    <property type="entry name" value="GGCT-like_sf"/>
</dbReference>
<dbReference type="SUPFAM" id="SSF110857">
    <property type="entry name" value="Gamma-glutamyl cyclotransferase-like"/>
    <property type="match status" value="1"/>
</dbReference>
<proteinExistence type="inferred from homology"/>
<comment type="caution">
    <text evidence="7">The sequence shown here is derived from an EMBL/GenBank/DDBJ whole genome shotgun (WGS) entry which is preliminary data.</text>
</comment>
<dbReference type="Gene3D" id="6.10.250.210">
    <property type="match status" value="1"/>
</dbReference>
<sequence length="151" mass="17200">MGSSFTAAPPISNVFVYGSLLADDVVRVLLAKGLVSKNVFTLQLYLLKKRRLTGRYCLVLLSPELNILDVFEDVEYERTTADVLLEGGSEKLQADIYVWANKTDPNLCGEWDFEEWKLLHIEDFMKMTKAFMEEMELPDSKTGSTLNIRIL</sequence>
<dbReference type="Pfam" id="PF06094">
    <property type="entry name" value="GGACT"/>
    <property type="match status" value="1"/>
</dbReference>
<dbReference type="InterPro" id="IPR009288">
    <property type="entry name" value="AIG2-like_dom"/>
</dbReference>
<feature type="domain" description="Gamma-glutamylcyclotransferase AIG2-like" evidence="6">
    <location>
        <begin position="14"/>
        <end position="112"/>
    </location>
</feature>
<comment type="similarity">
    <text evidence="2">Belongs to the gamma-glutamylcyclotransferase family.</text>
</comment>
<dbReference type="PANTHER" id="PTHR31544">
    <property type="entry name" value="AIG2-LIKE PROTEIN D"/>
    <property type="match status" value="1"/>
</dbReference>
<dbReference type="GO" id="GO:0016746">
    <property type="term" value="F:acyltransferase activity"/>
    <property type="evidence" value="ECO:0007669"/>
    <property type="project" value="UniProtKB-KW"/>
</dbReference>